<sequence>MKVMEPTQVISLIPYIVQNPNLIGFILFVICFLPLLAYVVRKADKQADRQQEFFNRSMDDAQVREERLGDLVNNTLAKQTEALNNINNTMVCINQNVGDIKDRVDVIEDHIGLEKERVS</sequence>
<evidence type="ECO:0000256" key="1">
    <source>
        <dbReference type="SAM" id="Phobius"/>
    </source>
</evidence>
<dbReference type="STRING" id="146817.SAMN04488502_11247"/>
<reference evidence="2 3" key="1">
    <citation type="submission" date="2016-10" db="EMBL/GenBank/DDBJ databases">
        <authorList>
            <person name="de Groot N.N."/>
        </authorList>
    </citation>
    <scope>NUCLEOTIDE SEQUENCE [LARGE SCALE GENOMIC DNA]</scope>
    <source>
        <strain evidence="2 3">DSM 1736</strain>
    </source>
</reference>
<dbReference type="Proteomes" id="UP000214880">
    <property type="component" value="Unassembled WGS sequence"/>
</dbReference>
<evidence type="ECO:0000313" key="2">
    <source>
        <dbReference type="EMBL" id="SDN11850.1"/>
    </source>
</evidence>
<dbReference type="AlphaFoldDB" id="A0A1G9YRZ9"/>
<keyword evidence="1" id="KW-0812">Transmembrane</keyword>
<keyword evidence="3" id="KW-1185">Reference proteome</keyword>
<name>A0A1G9YRZ9_9FIRM</name>
<feature type="transmembrane region" description="Helical" evidence="1">
    <location>
        <begin position="22"/>
        <end position="40"/>
    </location>
</feature>
<evidence type="ECO:0000313" key="3">
    <source>
        <dbReference type="Proteomes" id="UP000214880"/>
    </source>
</evidence>
<proteinExistence type="predicted"/>
<gene>
    <name evidence="2" type="ORF">SAMN04488502_11247</name>
</gene>
<dbReference type="EMBL" id="FNHB01000012">
    <property type="protein sequence ID" value="SDN11850.1"/>
    <property type="molecule type" value="Genomic_DNA"/>
</dbReference>
<accession>A0A1G9YRZ9</accession>
<keyword evidence="1" id="KW-1133">Transmembrane helix</keyword>
<organism evidence="2 3">
    <name type="scientific">Dendrosporobacter quercicolus</name>
    <dbReference type="NCBI Taxonomy" id="146817"/>
    <lineage>
        <taxon>Bacteria</taxon>
        <taxon>Bacillati</taxon>
        <taxon>Bacillota</taxon>
        <taxon>Negativicutes</taxon>
        <taxon>Selenomonadales</taxon>
        <taxon>Sporomusaceae</taxon>
        <taxon>Dendrosporobacter</taxon>
    </lineage>
</organism>
<keyword evidence="1" id="KW-0472">Membrane</keyword>
<protein>
    <submittedName>
        <fullName evidence="2">Uncharacterized protein</fullName>
    </submittedName>
</protein>